<protein>
    <submittedName>
        <fullName evidence="3">Uncharacterized protein</fullName>
    </submittedName>
</protein>
<keyword evidence="2" id="KW-0732">Signal</keyword>
<organism evidence="3 4">
    <name type="scientific">Pseudozyma flocculosa</name>
    <dbReference type="NCBI Taxonomy" id="84751"/>
    <lineage>
        <taxon>Eukaryota</taxon>
        <taxon>Fungi</taxon>
        <taxon>Dikarya</taxon>
        <taxon>Basidiomycota</taxon>
        <taxon>Ustilaginomycotina</taxon>
        <taxon>Ustilaginomycetes</taxon>
        <taxon>Ustilaginales</taxon>
        <taxon>Ustilaginaceae</taxon>
        <taxon>Pseudozyma</taxon>
    </lineage>
</organism>
<reference evidence="3 4" key="1">
    <citation type="submission" date="2018-03" db="EMBL/GenBank/DDBJ databases">
        <authorList>
            <person name="Guldener U."/>
        </authorList>
    </citation>
    <scope>NUCLEOTIDE SEQUENCE [LARGE SCALE GENOMIC DNA]</scope>
    <source>
        <strain evidence="3 4">DAOM196992</strain>
    </source>
</reference>
<gene>
    <name evidence="3" type="ORF">PSFLO_03847</name>
</gene>
<name>A0A5C3F2P7_9BASI</name>
<feature type="signal peptide" evidence="2">
    <location>
        <begin position="1"/>
        <end position="23"/>
    </location>
</feature>
<feature type="region of interest" description="Disordered" evidence="1">
    <location>
        <begin position="161"/>
        <end position="204"/>
    </location>
</feature>
<dbReference type="EMBL" id="OOIP01000010">
    <property type="protein sequence ID" value="SPO38370.1"/>
    <property type="molecule type" value="Genomic_DNA"/>
</dbReference>
<proteinExistence type="predicted"/>
<keyword evidence="4" id="KW-1185">Reference proteome</keyword>
<evidence type="ECO:0000313" key="3">
    <source>
        <dbReference type="EMBL" id="SPO38370.1"/>
    </source>
</evidence>
<dbReference type="AlphaFoldDB" id="A0A5C3F2P7"/>
<sequence length="204" mass="23220">MKPIALFASLLLLTCLGIASVASLPDIDVLDKDVIEKIYRLHSLYTDGNTDPRVIEESLLRDIQSAGQWALTGFHVYDNNFSPRLGLPRDSFATLPEWLRFEHGQKYRPKIEEILRDRLQEVREHERELGIKNSAFPKPFIREPRVPPVFVGRHARSRNFDGLEGTSFERGTTPMLDDTATPGEGHSDQEMSYGSREEPSTKLD</sequence>
<evidence type="ECO:0000256" key="1">
    <source>
        <dbReference type="SAM" id="MobiDB-lite"/>
    </source>
</evidence>
<dbReference type="Proteomes" id="UP000323386">
    <property type="component" value="Unassembled WGS sequence"/>
</dbReference>
<feature type="chain" id="PRO_5022703272" evidence="2">
    <location>
        <begin position="24"/>
        <end position="204"/>
    </location>
</feature>
<evidence type="ECO:0000256" key="2">
    <source>
        <dbReference type="SAM" id="SignalP"/>
    </source>
</evidence>
<feature type="compositionally biased region" description="Basic and acidic residues" evidence="1">
    <location>
        <begin position="185"/>
        <end position="204"/>
    </location>
</feature>
<accession>A0A5C3F2P7</accession>
<evidence type="ECO:0000313" key="4">
    <source>
        <dbReference type="Proteomes" id="UP000323386"/>
    </source>
</evidence>